<dbReference type="GO" id="GO:0004672">
    <property type="term" value="F:protein kinase activity"/>
    <property type="evidence" value="ECO:0007669"/>
    <property type="project" value="InterPro"/>
</dbReference>
<dbReference type="InterPro" id="IPR011009">
    <property type="entry name" value="Kinase-like_dom_sf"/>
</dbReference>
<feature type="compositionally biased region" description="Low complexity" evidence="3">
    <location>
        <begin position="278"/>
        <end position="288"/>
    </location>
</feature>
<feature type="region of interest" description="Disordered" evidence="3">
    <location>
        <begin position="277"/>
        <end position="308"/>
    </location>
</feature>
<evidence type="ECO:0000256" key="2">
    <source>
        <dbReference type="ARBA" id="ARBA00022840"/>
    </source>
</evidence>
<dbReference type="Gene3D" id="1.10.510.10">
    <property type="entry name" value="Transferase(Phosphotransferase) domain 1"/>
    <property type="match status" value="1"/>
</dbReference>
<feature type="domain" description="Protein kinase" evidence="4">
    <location>
        <begin position="22"/>
        <end position="356"/>
    </location>
</feature>
<sequence length="445" mass="48717">MSAPYKQWFRPDTEETSSVFKCSPNAVLARGAFGSVSFGIFQGTTGAIWKCTAIKAISSDGSSANTSKFFQSNTNAKNNLSHETFHEVCALRLLNPHCNIIDLWWFSQSANELEVAFPYRVDLGTTLEWRRQQRKTPFLLPRAVVRGIAWDLFSALEHCHAHGVLHLDVKPGNLLVDTSSGHMQLCDFGLATPFEINAEKDDNGPPKKKEEAAKKGLCTLYYRPPENILRSQTVAPASDVYSAAVVLGELLAGFPLFRGTTDLGQLQAIFQCLGTPVESSSSSPAEPSQQLPDFMNDDDGSSGAKLNFSSKQRQKLDSLLPRAKESPHLLPLLERLLVLNPTVRPSASNVLGDAYFTTQTTTTIDRSTMQRELVPGVLREPVILSNPHNDVSVATKKASSMVAARKAHEKSLQKWAGANKPFRTCKTTFQSTIYCAAKSAIVAAS</sequence>
<comment type="caution">
    <text evidence="5">The sequence shown here is derived from an EMBL/GenBank/DDBJ whole genome shotgun (WGS) entry which is preliminary data.</text>
</comment>
<dbReference type="SMART" id="SM00220">
    <property type="entry name" value="S_TKc"/>
    <property type="match status" value="1"/>
</dbReference>
<dbReference type="PROSITE" id="PS50011">
    <property type="entry name" value="PROTEIN_KINASE_DOM"/>
    <property type="match status" value="1"/>
</dbReference>
<dbReference type="AlphaFoldDB" id="A0A9N8EJZ4"/>
<dbReference type="Proteomes" id="UP001153069">
    <property type="component" value="Unassembled WGS sequence"/>
</dbReference>
<reference evidence="5" key="1">
    <citation type="submission" date="2020-06" db="EMBL/GenBank/DDBJ databases">
        <authorList>
            <consortium name="Plant Systems Biology data submission"/>
        </authorList>
    </citation>
    <scope>NUCLEOTIDE SEQUENCE</scope>
    <source>
        <strain evidence="5">D6</strain>
    </source>
</reference>
<keyword evidence="5" id="KW-0808">Transferase</keyword>
<dbReference type="InterPro" id="IPR008271">
    <property type="entry name" value="Ser/Thr_kinase_AS"/>
</dbReference>
<dbReference type="InterPro" id="IPR050117">
    <property type="entry name" value="MAPK"/>
</dbReference>
<dbReference type="PANTHER" id="PTHR24055">
    <property type="entry name" value="MITOGEN-ACTIVATED PROTEIN KINASE"/>
    <property type="match status" value="1"/>
</dbReference>
<dbReference type="OrthoDB" id="48098at2759"/>
<protein>
    <submittedName>
        <fullName evidence="5">Mitogen-activated protein kinase HOG1</fullName>
    </submittedName>
</protein>
<dbReference type="SUPFAM" id="SSF56112">
    <property type="entry name" value="Protein kinase-like (PK-like)"/>
    <property type="match status" value="1"/>
</dbReference>
<evidence type="ECO:0000259" key="4">
    <source>
        <dbReference type="PROSITE" id="PS50011"/>
    </source>
</evidence>
<evidence type="ECO:0000313" key="5">
    <source>
        <dbReference type="EMBL" id="CAB9523087.1"/>
    </source>
</evidence>
<dbReference type="GO" id="GO:0005524">
    <property type="term" value="F:ATP binding"/>
    <property type="evidence" value="ECO:0007669"/>
    <property type="project" value="UniProtKB-KW"/>
</dbReference>
<dbReference type="Pfam" id="PF00069">
    <property type="entry name" value="Pkinase"/>
    <property type="match status" value="1"/>
</dbReference>
<gene>
    <name evidence="5" type="ORF">SEMRO_1375_G267400.1</name>
</gene>
<keyword evidence="5" id="KW-0418">Kinase</keyword>
<dbReference type="PROSITE" id="PS00108">
    <property type="entry name" value="PROTEIN_KINASE_ST"/>
    <property type="match status" value="1"/>
</dbReference>
<evidence type="ECO:0000313" key="6">
    <source>
        <dbReference type="Proteomes" id="UP001153069"/>
    </source>
</evidence>
<name>A0A9N8EJZ4_9STRA</name>
<dbReference type="EMBL" id="CAICTM010001373">
    <property type="protein sequence ID" value="CAB9523087.1"/>
    <property type="molecule type" value="Genomic_DNA"/>
</dbReference>
<dbReference type="InterPro" id="IPR000719">
    <property type="entry name" value="Prot_kinase_dom"/>
</dbReference>
<keyword evidence="1" id="KW-0547">Nucleotide-binding</keyword>
<evidence type="ECO:0000256" key="3">
    <source>
        <dbReference type="SAM" id="MobiDB-lite"/>
    </source>
</evidence>
<keyword evidence="2" id="KW-0067">ATP-binding</keyword>
<organism evidence="5 6">
    <name type="scientific">Seminavis robusta</name>
    <dbReference type="NCBI Taxonomy" id="568900"/>
    <lineage>
        <taxon>Eukaryota</taxon>
        <taxon>Sar</taxon>
        <taxon>Stramenopiles</taxon>
        <taxon>Ochrophyta</taxon>
        <taxon>Bacillariophyta</taxon>
        <taxon>Bacillariophyceae</taxon>
        <taxon>Bacillariophycidae</taxon>
        <taxon>Naviculales</taxon>
        <taxon>Naviculaceae</taxon>
        <taxon>Seminavis</taxon>
    </lineage>
</organism>
<evidence type="ECO:0000256" key="1">
    <source>
        <dbReference type="ARBA" id="ARBA00022741"/>
    </source>
</evidence>
<accession>A0A9N8EJZ4</accession>
<keyword evidence="6" id="KW-1185">Reference proteome</keyword>
<proteinExistence type="predicted"/>